<dbReference type="GO" id="GO:0003677">
    <property type="term" value="F:DNA binding"/>
    <property type="evidence" value="ECO:0007669"/>
    <property type="project" value="UniProtKB-KW"/>
</dbReference>
<reference evidence="3 4" key="1">
    <citation type="journal article" date="2020" name="Nat. Commun.">
        <title>Genome of Tripterygium wilfordii and identification of cytochrome P450 involved in triptolide biosynthesis.</title>
        <authorList>
            <person name="Tu L."/>
            <person name="Su P."/>
            <person name="Zhang Z."/>
            <person name="Gao L."/>
            <person name="Wang J."/>
            <person name="Hu T."/>
            <person name="Zhou J."/>
            <person name="Zhang Y."/>
            <person name="Zhao Y."/>
            <person name="Liu Y."/>
            <person name="Song Y."/>
            <person name="Tong Y."/>
            <person name="Lu Y."/>
            <person name="Yang J."/>
            <person name="Xu C."/>
            <person name="Jia M."/>
            <person name="Peters R.J."/>
            <person name="Huang L."/>
            <person name="Gao W."/>
        </authorList>
    </citation>
    <scope>NUCLEOTIDE SEQUENCE [LARGE SCALE GENOMIC DNA]</scope>
    <source>
        <strain evidence="4">cv. XIE 37</strain>
        <tissue evidence="3">Leaf</tissue>
    </source>
</reference>
<feature type="region of interest" description="Disordered" evidence="1">
    <location>
        <begin position="266"/>
        <end position="321"/>
    </location>
</feature>
<dbReference type="Proteomes" id="UP000593562">
    <property type="component" value="Unassembled WGS sequence"/>
</dbReference>
<feature type="domain" description="POX" evidence="2">
    <location>
        <begin position="170"/>
        <end position="291"/>
    </location>
</feature>
<keyword evidence="3" id="KW-0238">DNA-binding</keyword>
<evidence type="ECO:0000259" key="2">
    <source>
        <dbReference type="SMART" id="SM00574"/>
    </source>
</evidence>
<gene>
    <name evidence="3" type="ORF">HS088_TW03G00927</name>
</gene>
<dbReference type="AlphaFoldDB" id="A0A7J7DW38"/>
<protein>
    <submittedName>
        <fullName evidence="3">BEL1-like homeodomain protein 1</fullName>
    </submittedName>
</protein>
<feature type="region of interest" description="Disordered" evidence="1">
    <location>
        <begin position="137"/>
        <end position="163"/>
    </location>
</feature>
<feature type="region of interest" description="Disordered" evidence="1">
    <location>
        <begin position="29"/>
        <end position="100"/>
    </location>
</feature>
<feature type="compositionally biased region" description="Polar residues" evidence="1">
    <location>
        <begin position="84"/>
        <end position="98"/>
    </location>
</feature>
<feature type="compositionally biased region" description="Basic and acidic residues" evidence="1">
    <location>
        <begin position="297"/>
        <end position="311"/>
    </location>
</feature>
<dbReference type="Pfam" id="PF07526">
    <property type="entry name" value="POX"/>
    <property type="match status" value="1"/>
</dbReference>
<feature type="region of interest" description="Disordered" evidence="1">
    <location>
        <begin position="197"/>
        <end position="240"/>
    </location>
</feature>
<organism evidence="3 4">
    <name type="scientific">Tripterygium wilfordii</name>
    <name type="common">Thunder God vine</name>
    <dbReference type="NCBI Taxonomy" id="458696"/>
    <lineage>
        <taxon>Eukaryota</taxon>
        <taxon>Viridiplantae</taxon>
        <taxon>Streptophyta</taxon>
        <taxon>Embryophyta</taxon>
        <taxon>Tracheophyta</taxon>
        <taxon>Spermatophyta</taxon>
        <taxon>Magnoliopsida</taxon>
        <taxon>eudicotyledons</taxon>
        <taxon>Gunneridae</taxon>
        <taxon>Pentapetalae</taxon>
        <taxon>rosids</taxon>
        <taxon>fabids</taxon>
        <taxon>Celastrales</taxon>
        <taxon>Celastraceae</taxon>
        <taxon>Tripterygium</taxon>
    </lineage>
</organism>
<dbReference type="EMBL" id="JAAARO010000003">
    <property type="protein sequence ID" value="KAF5750588.1"/>
    <property type="molecule type" value="Genomic_DNA"/>
</dbReference>
<feature type="compositionally biased region" description="Polar residues" evidence="1">
    <location>
        <begin position="312"/>
        <end position="321"/>
    </location>
</feature>
<dbReference type="SMART" id="SM00574">
    <property type="entry name" value="POX"/>
    <property type="match status" value="1"/>
</dbReference>
<dbReference type="InterPro" id="IPR006563">
    <property type="entry name" value="POX_dom"/>
</dbReference>
<keyword evidence="3" id="KW-0371">Homeobox</keyword>
<name>A0A7J7DW38_TRIWF</name>
<sequence length="533" mass="56574">MATYFHGNSEILGGDGLQTLVLMNPSYVQYHHDAPPPQPPPQQQQQPPHSNLVFLNSAANNLSSPPPQLSHLPPHQQFVGIPLPNSTSSTAPSQNPNDISALHGLIPRLHYNLFNSIDHHAPTPRDTPRAQQGLSLTLSSQQQPGYGSQQAEAASGGSASSGSGVTNGVSGLQGVLLSSKYLKAAQELLDEVVNVNGNGTKSELLPRKSNGSGSGTTKVAGESSAAGSGDGSGGGEAGEKNRAELTTAERQEFQMKKAKLVNMLDESSNSGFSYPKDSDKHMLAKQTGLTRSQNGGSDDKTSKSERNEDSASKSTVQQAKCSATVNQTISLKSKDNSTNQNAPAISMSAALSSPVGGNVRNQSGFSFIGLTELDDVTQGSPKKPRTNEMIQSPTGVPGEVNNEHVSMKFGNERQGRDGYLFMGGQNNFIGEFGQYSIGEIGRFDSEQFTPRFSGNGVSLTLGLPHCENLSLSAAHQPFLPNQNNQLGRVVDMGEPNEFGAINSTTPHSSAAYEDMEMQNRKRFVAQLLPDFVA</sequence>
<evidence type="ECO:0000313" key="4">
    <source>
        <dbReference type="Proteomes" id="UP000593562"/>
    </source>
</evidence>
<evidence type="ECO:0000313" key="3">
    <source>
        <dbReference type="EMBL" id="KAF5750588.1"/>
    </source>
</evidence>
<comment type="caution">
    <text evidence="3">The sequence shown here is derived from an EMBL/GenBank/DDBJ whole genome shotgun (WGS) entry which is preliminary data.</text>
</comment>
<accession>A0A7J7DW38</accession>
<proteinExistence type="predicted"/>
<feature type="compositionally biased region" description="Polar residues" evidence="1">
    <location>
        <begin position="287"/>
        <end position="296"/>
    </location>
</feature>
<dbReference type="InParanoid" id="A0A7J7DW38"/>
<evidence type="ECO:0000256" key="1">
    <source>
        <dbReference type="SAM" id="MobiDB-lite"/>
    </source>
</evidence>
<feature type="region of interest" description="Disordered" evidence="1">
    <location>
        <begin position="376"/>
        <end position="401"/>
    </location>
</feature>
<keyword evidence="4" id="KW-1185">Reference proteome</keyword>